<evidence type="ECO:0000256" key="1">
    <source>
        <dbReference type="SAM" id="Coils"/>
    </source>
</evidence>
<dbReference type="OrthoDB" id="241073at2759"/>
<evidence type="ECO:0000256" key="2">
    <source>
        <dbReference type="SAM" id="MobiDB-lite"/>
    </source>
</evidence>
<evidence type="ECO:0000313" key="4">
    <source>
        <dbReference type="Proteomes" id="UP000674318"/>
    </source>
</evidence>
<comment type="caution">
    <text evidence="3">The sequence shown here is derived from an EMBL/GenBank/DDBJ whole genome shotgun (WGS) entry which is preliminary data.</text>
</comment>
<sequence>MRRAPWWFGVRRFSNWTEVPQLHDTGAVGLRRRCGTLAGGAVSSASTRPVSTPPPPPSFLRAASPTVSSLNSGTAVVFDQYFNDVSTTLDIAPIKRPHLVGRLVCNLEGYPITVVLVEECCGTSAEAVTESVRRSAILSAQEMQEVGQMSTKMFLVHHLCTARPGVVELLNALDLSLRVRLLRQEDPTAVPASEEGGASRNERGSVADSSASQLNKLTVQRWRCSAALYDTWHTQSRFTPVGREPGRDEKAECEEAGELLDVMKKALTRVEEKLRQLHERYAIDAVEEACRFVREVGGDFCETRLTQRCLKACIKGSDKASQDVTWRCPWWGEVVNRRCWSLQCDVDVDTEQLRAVAFHLRLSYTLHTSRSDEGNNHRAVAAVLQSSEAHRGLVQLLDKAMDGAPRCYSNLMSCSALSQEPYTVSTLAHMSANGRLSSAKSWMRCPMDLTNLLVTAAAVLSPTIAHDWIGGSRGSSTTRGRAQLSQTVGTVFLASNPGLPAFVRWSSFVGRESLNEFAVHFCSDSGKAARDGAAGGCVLPPLWPQVFLLHSGTPGDRCAAFRELIRHERGLQGLPRVSVEVCTNPPLSLEYDTELMVNDEDATAKQSPSATEGGSNRIQVLDSEFYADIASAARVHTPWATPLFKEALAHPTAAVAVPQRTRRDPIDTRTACLPTDVHPQRAARRTLDESQCISVEVLSISDSMSAMGITSATWMGTTGKLVVKREAPSTPVVFHGANTLSGYRRMLRYCAKRPVYKTVYLPRRTTTQEALQTLLVAMASNNSNPAHDFDHSRQGEGDRPGTHREKAAMLSTERTGVSHRRRGGHPTLMLIFPFGAGAAAVSTTAHAVDQEIQKSLISLIQEHCRDPAQLASLMSAEAPPQEATFFHAWPLTAPWLAPCGGPLHASLAPVVNETSAAPLPGQSGRRAEDFAGHGAVEYDLRLSVTASPAKPSLSVSNKSEPSLAPFATAVVTRLPASAAWLSTAYAAIRRVLMLSQPQAFSRADSSAVSKTVLGERSRSRHTADLSWILVRCATFTQVAEALLFTITLSPERPFTSRDFLKGLVGHSVYTKQRGTATELWLVAAPHIRPACLCTVDGGEGRLGGSAEKKWSTLLQHVMDESCPDVRATVQAVRHLGGCLSALATKNDQSCPPQQCLLSCEWVSRPSVVSEDKPSQWDQIFVAELVSGSPAPLKSGSSLKWSREPVTRRQKKAAVHSNNAEGAARLPAGVMHREEGPDSFGVLWRMLHCPALQPSVTARLSTTATKQECSCTPIPSPDGFLTVAQRALARQRGVTCVTHRYDRNLGGVVVEGWAPQQTSGSKELCDIPMTLVAEPMPLHCVPQRLMQLYHRLLTESHNLPCIPEGVWKQIEVECESTSIETIVQSLCKTLSCAPSDLHNVEMRFVKVWTACLELPLRIFGFSAASQPPFSPPPSGGIPRCDAPPCFYIYSYGYSKKKAIRNVYHLLYQWTRYPQMEAPNNGVQYFIANHKRAVWPDWAAWSASCPSPPLTLPETRDTACTESHALRDSSTSTSGARVVPAPPSTLFSVLDAAHARMETSLGALVGCQDGRVTLRLSQTFDLQLLYGVNAGGVQEKICPSDSVQLLREAWQPLVWAPAQVLSAEVAVLQRLLSSSSPTSGASDMDGASDVGGALREIVHTSDSAQRAPLQIGCDVRAKEFCVSFFRRYFGWRLCDRNDVQNIAAGDGQCSVVILQVAERPSSSRGGQRCRSKGSTLSQGRGAAPRGELEYVTATLQLTQIAPGTESSVRLGRVLVEVNGASPQAALDALWVPCTGHIKSVFGVSCGMSPREADDRMLLFMQSQLK</sequence>
<name>A0A836HZE3_9TRYP</name>
<accession>A0A836HZE3</accession>
<dbReference type="KEGG" id="phet:94290136"/>
<organism evidence="3 4">
    <name type="scientific">Porcisia hertigi</name>
    <dbReference type="NCBI Taxonomy" id="2761500"/>
    <lineage>
        <taxon>Eukaryota</taxon>
        <taxon>Discoba</taxon>
        <taxon>Euglenozoa</taxon>
        <taxon>Kinetoplastea</taxon>
        <taxon>Metakinetoplastina</taxon>
        <taxon>Trypanosomatida</taxon>
        <taxon>Trypanosomatidae</taxon>
        <taxon>Leishmaniinae</taxon>
        <taxon>Porcisia</taxon>
    </lineage>
</organism>
<dbReference type="RefSeq" id="XP_067756243.1">
    <property type="nucleotide sequence ID" value="XM_067900059.1"/>
</dbReference>
<gene>
    <name evidence="3" type="ORF">JKF63_04065</name>
</gene>
<keyword evidence="1" id="KW-0175">Coiled coil</keyword>
<reference evidence="3 4" key="1">
    <citation type="submission" date="2021-02" db="EMBL/GenBank/DDBJ databases">
        <title>Porcisia hertigi Genome sequencing and assembly.</title>
        <authorList>
            <person name="Almutairi H."/>
            <person name="Gatherer D."/>
        </authorList>
    </citation>
    <scope>NUCLEOTIDE SEQUENCE [LARGE SCALE GENOMIC DNA]</scope>
    <source>
        <strain evidence="3 4">C119</strain>
    </source>
</reference>
<proteinExistence type="predicted"/>
<feature type="compositionally biased region" description="Basic and acidic residues" evidence="2">
    <location>
        <begin position="787"/>
        <end position="804"/>
    </location>
</feature>
<dbReference type="EMBL" id="JAFJZO010000026">
    <property type="protein sequence ID" value="KAG5501796.1"/>
    <property type="molecule type" value="Genomic_DNA"/>
</dbReference>
<feature type="region of interest" description="Disordered" evidence="2">
    <location>
        <begin position="188"/>
        <end position="210"/>
    </location>
</feature>
<feature type="region of interest" description="Disordered" evidence="2">
    <location>
        <begin position="782"/>
        <end position="804"/>
    </location>
</feature>
<feature type="region of interest" description="Disordered" evidence="2">
    <location>
        <begin position="1720"/>
        <end position="1740"/>
    </location>
</feature>
<feature type="coiled-coil region" evidence="1">
    <location>
        <begin position="253"/>
        <end position="280"/>
    </location>
</feature>
<dbReference type="GeneID" id="94290136"/>
<keyword evidence="4" id="KW-1185">Reference proteome</keyword>
<protein>
    <submittedName>
        <fullName evidence="3">Uncharacterized protein</fullName>
    </submittedName>
</protein>
<dbReference type="Proteomes" id="UP000674318">
    <property type="component" value="Unassembled WGS sequence"/>
</dbReference>
<evidence type="ECO:0000313" key="3">
    <source>
        <dbReference type="EMBL" id="KAG5501796.1"/>
    </source>
</evidence>